<protein>
    <submittedName>
        <fullName evidence="3">PepSY domain-containing protein</fullName>
    </submittedName>
</protein>
<evidence type="ECO:0000313" key="4">
    <source>
        <dbReference type="Proteomes" id="UP001293718"/>
    </source>
</evidence>
<organism evidence="3 4">
    <name type="scientific">Azohydromonas lata</name>
    <dbReference type="NCBI Taxonomy" id="45677"/>
    <lineage>
        <taxon>Bacteria</taxon>
        <taxon>Pseudomonadati</taxon>
        <taxon>Pseudomonadota</taxon>
        <taxon>Betaproteobacteria</taxon>
        <taxon>Burkholderiales</taxon>
        <taxon>Sphaerotilaceae</taxon>
        <taxon>Azohydromonas</taxon>
    </lineage>
</organism>
<comment type="caution">
    <text evidence="3">The sequence shown here is derived from an EMBL/GenBank/DDBJ whole genome shotgun (WGS) entry which is preliminary data.</text>
</comment>
<keyword evidence="4" id="KW-1185">Reference proteome</keyword>
<feature type="domain" description="PepSY" evidence="2">
    <location>
        <begin position="43"/>
        <end position="100"/>
    </location>
</feature>
<feature type="chain" id="PRO_5045451379" evidence="1">
    <location>
        <begin position="26"/>
        <end position="113"/>
    </location>
</feature>
<proteinExistence type="predicted"/>
<accession>A0ABU5ICE3</accession>
<name>A0ABU5ICE3_9BURK</name>
<dbReference type="InterPro" id="IPR025711">
    <property type="entry name" value="PepSY"/>
</dbReference>
<dbReference type="Proteomes" id="UP001293718">
    <property type="component" value="Unassembled WGS sequence"/>
</dbReference>
<reference evidence="3 4" key="1">
    <citation type="submission" date="2023-11" db="EMBL/GenBank/DDBJ databases">
        <title>Draft genome of Azohydromonas lata strain H1 (DSM1123), a polyhydroxyalkanoate producer.</title>
        <authorList>
            <person name="Traversa D."/>
            <person name="D'Addabbo P."/>
            <person name="Pazzani C."/>
            <person name="Manzari C."/>
            <person name="Chiara M."/>
            <person name="Scrascia M."/>
        </authorList>
    </citation>
    <scope>NUCLEOTIDE SEQUENCE [LARGE SCALE GENOMIC DNA]</scope>
    <source>
        <strain evidence="3 4">H1</strain>
    </source>
</reference>
<dbReference type="Gene3D" id="3.10.450.40">
    <property type="match status" value="1"/>
</dbReference>
<evidence type="ECO:0000313" key="3">
    <source>
        <dbReference type="EMBL" id="MDZ5456794.1"/>
    </source>
</evidence>
<dbReference type="Pfam" id="PF03413">
    <property type="entry name" value="PepSY"/>
    <property type="match status" value="1"/>
</dbReference>
<dbReference type="EMBL" id="JAXOJX010000011">
    <property type="protein sequence ID" value="MDZ5456794.1"/>
    <property type="molecule type" value="Genomic_DNA"/>
</dbReference>
<evidence type="ECO:0000259" key="2">
    <source>
        <dbReference type="Pfam" id="PF03413"/>
    </source>
</evidence>
<gene>
    <name evidence="3" type="ORF">SM757_09440</name>
</gene>
<sequence length="113" mass="12312">MARIAGAGLLLAGAAWLAVVQAAHADDGDHERARAAVQAGEVLPLSELLSRLQPSWPGQVLELELEREDGRWVYEVKLLQPGGQVVKLDVDARTAAVLKQRRKGERKSENPSR</sequence>
<evidence type="ECO:0000256" key="1">
    <source>
        <dbReference type="SAM" id="SignalP"/>
    </source>
</evidence>
<keyword evidence="1" id="KW-0732">Signal</keyword>
<feature type="signal peptide" evidence="1">
    <location>
        <begin position="1"/>
        <end position="25"/>
    </location>
</feature>
<dbReference type="RefSeq" id="WP_238456014.1">
    <property type="nucleotide sequence ID" value="NZ_JAXOJX010000011.1"/>
</dbReference>